<evidence type="ECO:0000259" key="7">
    <source>
        <dbReference type="PROSITE" id="PS50048"/>
    </source>
</evidence>
<proteinExistence type="predicted"/>
<evidence type="ECO:0000313" key="9">
    <source>
        <dbReference type="Proteomes" id="UP000541154"/>
    </source>
</evidence>
<dbReference type="AlphaFoldDB" id="A0A8H6A2K2"/>
<dbReference type="PANTHER" id="PTHR31944">
    <property type="entry name" value="HEME-RESPONSIVE ZINC FINGER TRANSCRIPTION FACTOR HAP1"/>
    <property type="match status" value="1"/>
</dbReference>
<dbReference type="GO" id="GO:0008270">
    <property type="term" value="F:zinc ion binding"/>
    <property type="evidence" value="ECO:0007669"/>
    <property type="project" value="InterPro"/>
</dbReference>
<feature type="domain" description="Zn(2)-C6 fungal-type" evidence="7">
    <location>
        <begin position="22"/>
        <end position="53"/>
    </location>
</feature>
<keyword evidence="5" id="KW-0804">Transcription</keyword>
<dbReference type="SMART" id="SM00066">
    <property type="entry name" value="GAL4"/>
    <property type="match status" value="1"/>
</dbReference>
<dbReference type="Gene3D" id="4.10.240.10">
    <property type="entry name" value="Zn(2)-C6 fungal-type DNA-binding domain"/>
    <property type="match status" value="1"/>
</dbReference>
<evidence type="ECO:0000256" key="1">
    <source>
        <dbReference type="ARBA" id="ARBA00022723"/>
    </source>
</evidence>
<keyword evidence="3" id="KW-0805">Transcription regulation</keyword>
<dbReference type="SUPFAM" id="SSF57701">
    <property type="entry name" value="Zn2/Cys6 DNA-binding domain"/>
    <property type="match status" value="1"/>
</dbReference>
<dbReference type="PROSITE" id="PS50048">
    <property type="entry name" value="ZN2_CY6_FUNGAL_2"/>
    <property type="match status" value="1"/>
</dbReference>
<dbReference type="InterPro" id="IPR001138">
    <property type="entry name" value="Zn2Cys6_DnaBD"/>
</dbReference>
<dbReference type="Proteomes" id="UP000541154">
    <property type="component" value="Unassembled WGS sequence"/>
</dbReference>
<evidence type="ECO:0000256" key="4">
    <source>
        <dbReference type="ARBA" id="ARBA00023125"/>
    </source>
</evidence>
<dbReference type="PANTHER" id="PTHR31944:SF131">
    <property type="entry name" value="HEME-RESPONSIVE ZINC FINGER TRANSCRIPTION FACTOR HAP1"/>
    <property type="match status" value="1"/>
</dbReference>
<dbReference type="GO" id="GO:0000978">
    <property type="term" value="F:RNA polymerase II cis-regulatory region sequence-specific DNA binding"/>
    <property type="evidence" value="ECO:0007669"/>
    <property type="project" value="TreeGrafter"/>
</dbReference>
<gene>
    <name evidence="8" type="ORF">ETB97_003552</name>
</gene>
<dbReference type="InterPro" id="IPR036864">
    <property type="entry name" value="Zn2-C6_fun-type_DNA-bd_sf"/>
</dbReference>
<keyword evidence="1" id="KW-0479">Metal-binding</keyword>
<keyword evidence="6" id="KW-0539">Nucleus</keyword>
<dbReference type="GO" id="GO:0001228">
    <property type="term" value="F:DNA-binding transcription activator activity, RNA polymerase II-specific"/>
    <property type="evidence" value="ECO:0007669"/>
    <property type="project" value="TreeGrafter"/>
</dbReference>
<keyword evidence="4" id="KW-0238">DNA-binding</keyword>
<name>A0A8H6A2K2_PETAA</name>
<accession>A0A8H6A2K2</accession>
<dbReference type="InterPro" id="IPR007219">
    <property type="entry name" value="XnlR_reg_dom"/>
</dbReference>
<dbReference type="Pfam" id="PF00172">
    <property type="entry name" value="Zn_clus"/>
    <property type="match status" value="1"/>
</dbReference>
<organism evidence="8 9">
    <name type="scientific">Petromyces alliaceus</name>
    <name type="common">Aspergillus alliaceus</name>
    <dbReference type="NCBI Taxonomy" id="209559"/>
    <lineage>
        <taxon>Eukaryota</taxon>
        <taxon>Fungi</taxon>
        <taxon>Dikarya</taxon>
        <taxon>Ascomycota</taxon>
        <taxon>Pezizomycotina</taxon>
        <taxon>Eurotiomycetes</taxon>
        <taxon>Eurotiomycetidae</taxon>
        <taxon>Eurotiales</taxon>
        <taxon>Aspergillaceae</taxon>
        <taxon>Aspergillus</taxon>
        <taxon>Aspergillus subgen. Circumdati</taxon>
    </lineage>
</organism>
<dbReference type="CDD" id="cd12148">
    <property type="entry name" value="fungal_TF_MHR"/>
    <property type="match status" value="1"/>
</dbReference>
<evidence type="ECO:0000256" key="3">
    <source>
        <dbReference type="ARBA" id="ARBA00023015"/>
    </source>
</evidence>
<dbReference type="GO" id="GO:0006351">
    <property type="term" value="P:DNA-templated transcription"/>
    <property type="evidence" value="ECO:0007669"/>
    <property type="project" value="InterPro"/>
</dbReference>
<reference evidence="8 9" key="1">
    <citation type="submission" date="2019-04" db="EMBL/GenBank/DDBJ databases">
        <title>Aspergillus burnettii sp. nov., novel species from soil in southeast Queensland.</title>
        <authorList>
            <person name="Gilchrist C.L.M."/>
            <person name="Pitt J.I."/>
            <person name="Lange L."/>
            <person name="Lacey H.J."/>
            <person name="Vuong D."/>
            <person name="Midgley D.J."/>
            <person name="Greenfield P."/>
            <person name="Bradbury M."/>
            <person name="Lacey E."/>
            <person name="Busk P.K."/>
            <person name="Pilgaard B."/>
            <person name="Chooi Y.H."/>
            <person name="Piggott A.M."/>
        </authorList>
    </citation>
    <scope>NUCLEOTIDE SEQUENCE [LARGE SCALE GENOMIC DNA]</scope>
    <source>
        <strain evidence="8 9">FRR 5400</strain>
    </source>
</reference>
<sequence>MTSVDASTDALQLRKRQRPVVSCLRCREKKLKCDRVTPCENCIKAGCPGGCTYNQCPNAFPKAKRIHLSPNDAGRNHEQRSEAEKAPGIGIIEDLQQRVIRLEERLGLGPQVANPPLASHAPALQINIDARPHDSAPETSDSQPFIGTLVVKGTRTRYHGQNNRISLLNHFAEAKEFIAQCTRDPTIVSLAKEVQFLQGKLQGPMDSPASSLEVGSSSELAQLRASLPPQSICDRLLNSYTTNFEKTFRIIHVPSFFQEYTQFWANPDHELYQSSSTFLPLLTAVCTASLALEGQRLKENDITLWEYLNGPALVLIQLWLQKLSRKQRTELAPLQIETLLHLSRRVRLVPTEEVWRATGSIVRSAMVMGLHLNLRNCAELSAFQAEIRRRLWITIVELDLQASISSGMPMMVSPYDVGPPPANLNDSDFDETTMELPPSKSLSEWTDSIYQVSLAMSLAERIRALSLVRIAYTRADLSEVVQQGRRIVECLRQIPSHLKLNDNPTNGVNPTVLLSRVLLDVYTRRPLLFLYRPIVLGHPRDDPAFQEICQACLESSLAILSYQDHFDPNVADLEVFNSGAYWELFQVICNGDILWAALSVCGYIKHSSLPGLAALWNSTHSKASLTRIVENTLDSLTLRISEAGSNLKDVLLLAVVLQSVRARGSTHMQEQRMSQGAKRALAACRQQLLPAVAEDSLALNLTDFAQMLQTTQPIFNSTGPGSYTPSTELHLPDDFLAQSSALAMEFNNFQGDPFIIENGAFAWNL</sequence>
<dbReference type="Pfam" id="PF04082">
    <property type="entry name" value="Fungal_trans"/>
    <property type="match status" value="1"/>
</dbReference>
<dbReference type="PROSITE" id="PS00463">
    <property type="entry name" value="ZN2_CY6_FUNGAL_1"/>
    <property type="match status" value="1"/>
</dbReference>
<dbReference type="InterPro" id="IPR051430">
    <property type="entry name" value="Fungal_TF_Env_Response"/>
</dbReference>
<keyword evidence="2" id="KW-0862">Zinc</keyword>
<dbReference type="GO" id="GO:0005634">
    <property type="term" value="C:nucleus"/>
    <property type="evidence" value="ECO:0007669"/>
    <property type="project" value="TreeGrafter"/>
</dbReference>
<protein>
    <recommendedName>
        <fullName evidence="7">Zn(2)-C6 fungal-type domain-containing protein</fullName>
    </recommendedName>
</protein>
<comment type="caution">
    <text evidence="8">The sequence shown here is derived from an EMBL/GenBank/DDBJ whole genome shotgun (WGS) entry which is preliminary data.</text>
</comment>
<evidence type="ECO:0000256" key="5">
    <source>
        <dbReference type="ARBA" id="ARBA00023163"/>
    </source>
</evidence>
<keyword evidence="9" id="KW-1185">Reference proteome</keyword>
<dbReference type="EMBL" id="SPNV01000184">
    <property type="protein sequence ID" value="KAF5858949.1"/>
    <property type="molecule type" value="Genomic_DNA"/>
</dbReference>
<dbReference type="CDD" id="cd00067">
    <property type="entry name" value="GAL4"/>
    <property type="match status" value="1"/>
</dbReference>
<evidence type="ECO:0000313" key="8">
    <source>
        <dbReference type="EMBL" id="KAF5858949.1"/>
    </source>
</evidence>
<evidence type="ECO:0000256" key="6">
    <source>
        <dbReference type="ARBA" id="ARBA00023242"/>
    </source>
</evidence>
<dbReference type="SMART" id="SM00906">
    <property type="entry name" value="Fungal_trans"/>
    <property type="match status" value="1"/>
</dbReference>
<evidence type="ECO:0000256" key="2">
    <source>
        <dbReference type="ARBA" id="ARBA00022833"/>
    </source>
</evidence>